<dbReference type="PANTHER" id="PTHR38474:SF1">
    <property type="entry name" value="SLR0299 PROTEIN"/>
    <property type="match status" value="1"/>
</dbReference>
<dbReference type="OrthoDB" id="9801766at2"/>
<dbReference type="AlphaFoldDB" id="A0A223D7D5"/>
<dbReference type="InterPro" id="IPR001707">
    <property type="entry name" value="Cmp_AcTrfase"/>
</dbReference>
<name>A0A223D7D5_9BACL</name>
<keyword evidence="2" id="KW-0808">Transferase</keyword>
<reference evidence="2 3" key="1">
    <citation type="journal article" date="2015" name="Int. J. Syst. Evol. Microbiol.">
        <title>Tumebacillus algifaecis sp. nov., isolated from decomposing algal scum.</title>
        <authorList>
            <person name="Wu Y.F."/>
            <person name="Zhang B."/>
            <person name="Xing P."/>
            <person name="Wu Q.L."/>
            <person name="Liu S.J."/>
        </authorList>
    </citation>
    <scope>NUCLEOTIDE SEQUENCE [LARGE SCALE GENOMIC DNA]</scope>
    <source>
        <strain evidence="2 3">THMBR28</strain>
    </source>
</reference>
<dbReference type="Proteomes" id="UP000214688">
    <property type="component" value="Chromosome"/>
</dbReference>
<dbReference type="SUPFAM" id="SSF52777">
    <property type="entry name" value="CoA-dependent acyltransferases"/>
    <property type="match status" value="1"/>
</dbReference>
<dbReference type="GO" id="GO:0008811">
    <property type="term" value="F:chloramphenicol O-acetyltransferase activity"/>
    <property type="evidence" value="ECO:0007669"/>
    <property type="project" value="InterPro"/>
</dbReference>
<protein>
    <submittedName>
        <fullName evidence="2">Chloramphenicol acetyltransferase</fullName>
    </submittedName>
</protein>
<dbReference type="Gene3D" id="3.30.559.10">
    <property type="entry name" value="Chloramphenicol acetyltransferase-like domain"/>
    <property type="match status" value="1"/>
</dbReference>
<dbReference type="PANTHER" id="PTHR38474">
    <property type="entry name" value="SLR0299 PROTEIN"/>
    <property type="match status" value="1"/>
</dbReference>
<dbReference type="PIRSF" id="PIRSF000440">
    <property type="entry name" value="CAT"/>
    <property type="match status" value="1"/>
</dbReference>
<accession>A0A223D7D5</accession>
<sequence length="220" mass="25839">MKYIDMENWPRKNHYRFFKAFDYPHFNVCANVDVTRFSQVVSERKLSFFKTFLYAVMRTANELKEFRYRIREDGVVEHDVVHPSFTLMTSEDVFRFCKAQYNAKMNAFLDEIARVMEAAKDTVYIEDEPGRDNLLYVTCLPWVSFTSVQHPIHFDANDSVPRIAWGKFFEENGTVKIPLGVQAHHALVDGVHVGQFFERIQEHLDRIEHLLDEDGGMDGF</sequence>
<dbReference type="KEGG" id="tab:CIG75_18030"/>
<dbReference type="Pfam" id="PF00302">
    <property type="entry name" value="CAT"/>
    <property type="match status" value="1"/>
</dbReference>
<dbReference type="SMART" id="SM01059">
    <property type="entry name" value="CAT"/>
    <property type="match status" value="1"/>
</dbReference>
<keyword evidence="3" id="KW-1185">Reference proteome</keyword>
<proteinExistence type="predicted"/>
<evidence type="ECO:0000313" key="3">
    <source>
        <dbReference type="Proteomes" id="UP000214688"/>
    </source>
</evidence>
<gene>
    <name evidence="2" type="ORF">CIG75_18030</name>
</gene>
<organism evidence="2 3">
    <name type="scientific">Tumebacillus algifaecis</name>
    <dbReference type="NCBI Taxonomy" id="1214604"/>
    <lineage>
        <taxon>Bacteria</taxon>
        <taxon>Bacillati</taxon>
        <taxon>Bacillota</taxon>
        <taxon>Bacilli</taxon>
        <taxon>Bacillales</taxon>
        <taxon>Alicyclobacillaceae</taxon>
        <taxon>Tumebacillus</taxon>
    </lineage>
</organism>
<dbReference type="InterPro" id="IPR023213">
    <property type="entry name" value="CAT-like_dom_sf"/>
</dbReference>
<dbReference type="EMBL" id="CP022657">
    <property type="protein sequence ID" value="ASS77274.1"/>
    <property type="molecule type" value="Genomic_DNA"/>
</dbReference>
<evidence type="ECO:0000313" key="2">
    <source>
        <dbReference type="EMBL" id="ASS77274.1"/>
    </source>
</evidence>
<feature type="active site" description="Proton acceptor" evidence="1">
    <location>
        <position position="185"/>
    </location>
</feature>
<evidence type="ECO:0000256" key="1">
    <source>
        <dbReference type="PIRSR" id="PIRSR000440-1"/>
    </source>
</evidence>